<evidence type="ECO:0000313" key="11">
    <source>
        <dbReference type="Ensembl" id="ENSOABP00000060898.1"/>
    </source>
</evidence>
<dbReference type="GO" id="GO:0051082">
    <property type="term" value="F:unfolded protein binding"/>
    <property type="evidence" value="ECO:0007669"/>
    <property type="project" value="InterPro"/>
</dbReference>
<feature type="region of interest" description="Disordered" evidence="10">
    <location>
        <begin position="167"/>
        <end position="198"/>
    </location>
</feature>
<sequence>MCYNFVSKQIQKTKQHREDEGRGLNCSQLKLMLRIPDGQMKRDQTSAKRMSETTSLTKIKMVTYKAPEPKGEHFIAESFDKGTLDGWILSNAKKDDADEEIAKYDGESWDVLKSKLPGDKGLVLKSRAKHHAISAHLLRPFTFETMPLVIHLWIKLHTPSCLDPTNVEKTTSCTSSSGTKTPKPESTKRNTLRNPTPT</sequence>
<comment type="similarity">
    <text evidence="2 9">Belongs to the calreticulin family.</text>
</comment>
<evidence type="ECO:0000256" key="5">
    <source>
        <dbReference type="ARBA" id="ARBA00022734"/>
    </source>
</evidence>
<keyword evidence="9" id="KW-0143">Chaperone</keyword>
<dbReference type="SUPFAM" id="SSF49899">
    <property type="entry name" value="Concanavalin A-like lectins/glucanases"/>
    <property type="match status" value="1"/>
</dbReference>
<evidence type="ECO:0000256" key="9">
    <source>
        <dbReference type="RuleBase" id="RU362126"/>
    </source>
</evidence>
<dbReference type="Ensembl" id="ENSOABT00000084783.1">
    <property type="protein sequence ID" value="ENSOABP00000060898.1"/>
    <property type="gene ID" value="ENSOABG00000021899.2"/>
</dbReference>
<evidence type="ECO:0000256" key="8">
    <source>
        <dbReference type="ARBA" id="ARBA00022837"/>
    </source>
</evidence>
<keyword evidence="4" id="KW-0732">Signal</keyword>
<keyword evidence="5" id="KW-0430">Lectin</keyword>
<feature type="compositionally biased region" description="Low complexity" evidence="10">
    <location>
        <begin position="168"/>
        <end position="181"/>
    </location>
</feature>
<organism evidence="11 12">
    <name type="scientific">Oreochromis aureus</name>
    <name type="common">Israeli tilapia</name>
    <name type="synonym">Chromis aureus</name>
    <dbReference type="NCBI Taxonomy" id="47969"/>
    <lineage>
        <taxon>Eukaryota</taxon>
        <taxon>Metazoa</taxon>
        <taxon>Chordata</taxon>
        <taxon>Craniata</taxon>
        <taxon>Vertebrata</taxon>
        <taxon>Euteleostomi</taxon>
        <taxon>Actinopterygii</taxon>
        <taxon>Neopterygii</taxon>
        <taxon>Teleostei</taxon>
        <taxon>Neoteleostei</taxon>
        <taxon>Acanthomorphata</taxon>
        <taxon>Ovalentaria</taxon>
        <taxon>Cichlomorphae</taxon>
        <taxon>Cichliformes</taxon>
        <taxon>Cichlidae</taxon>
        <taxon>African cichlids</taxon>
        <taxon>Pseudocrenilabrinae</taxon>
        <taxon>Oreochromini</taxon>
        <taxon>Oreochromis</taxon>
    </lineage>
</organism>
<keyword evidence="6" id="KW-0677">Repeat</keyword>
<name>A0AAZ1WZK2_OREAU</name>
<evidence type="ECO:0000256" key="6">
    <source>
        <dbReference type="ARBA" id="ARBA00022737"/>
    </source>
</evidence>
<accession>A0AAZ1WZK2</accession>
<dbReference type="GO" id="GO:0005789">
    <property type="term" value="C:endoplasmic reticulum membrane"/>
    <property type="evidence" value="ECO:0007669"/>
    <property type="project" value="TreeGrafter"/>
</dbReference>
<dbReference type="PANTHER" id="PTHR11073">
    <property type="entry name" value="CALRETICULIN AND CALNEXIN"/>
    <property type="match status" value="1"/>
</dbReference>
<reference evidence="11" key="2">
    <citation type="submission" date="2025-08" db="UniProtKB">
        <authorList>
            <consortium name="Ensembl"/>
        </authorList>
    </citation>
    <scope>IDENTIFICATION</scope>
</reference>
<dbReference type="GO" id="GO:0030246">
    <property type="term" value="F:carbohydrate binding"/>
    <property type="evidence" value="ECO:0007669"/>
    <property type="project" value="UniProtKB-KW"/>
</dbReference>
<dbReference type="GO" id="GO:0036503">
    <property type="term" value="P:ERAD pathway"/>
    <property type="evidence" value="ECO:0007669"/>
    <property type="project" value="TreeGrafter"/>
</dbReference>
<evidence type="ECO:0000256" key="10">
    <source>
        <dbReference type="SAM" id="MobiDB-lite"/>
    </source>
</evidence>
<comment type="subcellular location">
    <subcellularLocation>
        <location evidence="1">Endoplasmic reticulum</location>
    </subcellularLocation>
</comment>
<evidence type="ECO:0000256" key="2">
    <source>
        <dbReference type="ARBA" id="ARBA00010983"/>
    </source>
</evidence>
<dbReference type="Proteomes" id="UP000472276">
    <property type="component" value="Unassembled WGS sequence"/>
</dbReference>
<evidence type="ECO:0000256" key="7">
    <source>
        <dbReference type="ARBA" id="ARBA00022824"/>
    </source>
</evidence>
<reference evidence="11" key="3">
    <citation type="submission" date="2025-09" db="UniProtKB">
        <authorList>
            <consortium name="Ensembl"/>
        </authorList>
    </citation>
    <scope>IDENTIFICATION</scope>
</reference>
<evidence type="ECO:0000256" key="3">
    <source>
        <dbReference type="ARBA" id="ARBA00022723"/>
    </source>
</evidence>
<dbReference type="InterPro" id="IPR013320">
    <property type="entry name" value="ConA-like_dom_sf"/>
</dbReference>
<evidence type="ECO:0000256" key="4">
    <source>
        <dbReference type="ARBA" id="ARBA00022729"/>
    </source>
</evidence>
<dbReference type="GO" id="GO:0006457">
    <property type="term" value="P:protein folding"/>
    <property type="evidence" value="ECO:0007669"/>
    <property type="project" value="InterPro"/>
</dbReference>
<dbReference type="PANTHER" id="PTHR11073:SF11">
    <property type="entry name" value="CALNEXIN"/>
    <property type="match status" value="1"/>
</dbReference>
<dbReference type="Gene3D" id="2.60.120.200">
    <property type="match status" value="1"/>
</dbReference>
<keyword evidence="7 9" id="KW-0256">Endoplasmic reticulum</keyword>
<keyword evidence="3" id="KW-0479">Metal-binding</keyword>
<dbReference type="InterPro" id="IPR001580">
    <property type="entry name" value="Calret/calnex"/>
</dbReference>
<evidence type="ECO:0000313" key="12">
    <source>
        <dbReference type="Proteomes" id="UP000472276"/>
    </source>
</evidence>
<gene>
    <name evidence="11" type="primary">CANX</name>
</gene>
<protein>
    <submittedName>
        <fullName evidence="11">Uncharacterized protein</fullName>
    </submittedName>
</protein>
<evidence type="ECO:0000256" key="1">
    <source>
        <dbReference type="ARBA" id="ARBA00004240"/>
    </source>
</evidence>
<proteinExistence type="inferred from homology"/>
<dbReference type="GO" id="GO:0005509">
    <property type="term" value="F:calcium ion binding"/>
    <property type="evidence" value="ECO:0007669"/>
    <property type="project" value="InterPro"/>
</dbReference>
<dbReference type="AlphaFoldDB" id="A0AAZ1WZK2"/>
<keyword evidence="8" id="KW-0106">Calcium</keyword>
<keyword evidence="12" id="KW-1185">Reference proteome</keyword>
<reference evidence="12" key="1">
    <citation type="submission" date="2020-03" db="EMBL/GenBank/DDBJ databases">
        <title>Evolution of repeat sequences and sex chromosomes of tilapia species revealed by chromosome-level genomes.</title>
        <authorList>
            <person name="Xu L."/>
            <person name="Tao W."/>
            <person name="Wang D."/>
            <person name="Zhou Q."/>
        </authorList>
    </citation>
    <scope>NUCLEOTIDE SEQUENCE [LARGE SCALE GENOMIC DNA]</scope>
    <source>
        <strain evidence="12">Israel</strain>
    </source>
</reference>
<dbReference type="Pfam" id="PF00262">
    <property type="entry name" value="Calreticulin"/>
    <property type="match status" value="1"/>
</dbReference>